<gene>
    <name evidence="1" type="ORF">METZ01_LOCUS444332</name>
</gene>
<protein>
    <submittedName>
        <fullName evidence="1">Uncharacterized protein</fullName>
    </submittedName>
</protein>
<evidence type="ECO:0000313" key="1">
    <source>
        <dbReference type="EMBL" id="SVD91478.1"/>
    </source>
</evidence>
<sequence length="169" mass="18214">MGIFLILTIPGCFLIESEEQEPIIPNQEPTFVAVIVPVATAENKQSTLQAPSPIPISTSVPIPTGTPVTIREIFKSEVEDKTLQKKTFEAVSKINSFKYILEGIARVDAGGIQVSVPLSASGAVTSSVSLSKFEANLLGIGLYVESAKTGDDIYTRESSLEEWKDSQKL</sequence>
<organism evidence="1">
    <name type="scientific">marine metagenome</name>
    <dbReference type="NCBI Taxonomy" id="408172"/>
    <lineage>
        <taxon>unclassified sequences</taxon>
        <taxon>metagenomes</taxon>
        <taxon>ecological metagenomes</taxon>
    </lineage>
</organism>
<dbReference type="AlphaFoldDB" id="A0A382Z9W1"/>
<proteinExistence type="predicted"/>
<feature type="non-terminal residue" evidence="1">
    <location>
        <position position="169"/>
    </location>
</feature>
<name>A0A382Z9W1_9ZZZZ</name>
<reference evidence="1" key="1">
    <citation type="submission" date="2018-05" db="EMBL/GenBank/DDBJ databases">
        <authorList>
            <person name="Lanie J.A."/>
            <person name="Ng W.-L."/>
            <person name="Kazmierczak K.M."/>
            <person name="Andrzejewski T.M."/>
            <person name="Davidsen T.M."/>
            <person name="Wayne K.J."/>
            <person name="Tettelin H."/>
            <person name="Glass J.I."/>
            <person name="Rusch D."/>
            <person name="Podicherti R."/>
            <person name="Tsui H.-C.T."/>
            <person name="Winkler M.E."/>
        </authorList>
    </citation>
    <scope>NUCLEOTIDE SEQUENCE</scope>
</reference>
<accession>A0A382Z9W1</accession>
<dbReference type="EMBL" id="UINC01181671">
    <property type="protein sequence ID" value="SVD91478.1"/>
    <property type="molecule type" value="Genomic_DNA"/>
</dbReference>